<dbReference type="PANTHER" id="PTHR36503">
    <property type="entry name" value="BLR2520 PROTEIN"/>
    <property type="match status" value="1"/>
</dbReference>
<dbReference type="PROSITE" id="PS51819">
    <property type="entry name" value="VOC"/>
    <property type="match status" value="1"/>
</dbReference>
<reference evidence="4" key="1">
    <citation type="submission" date="2015-05" db="EMBL/GenBank/DDBJ databases">
        <authorList>
            <person name="Fogelqvist Johan"/>
        </authorList>
    </citation>
    <scope>NUCLEOTIDE SEQUENCE [LARGE SCALE GENOMIC DNA]</scope>
</reference>
<evidence type="ECO:0000256" key="1">
    <source>
        <dbReference type="SAM" id="MobiDB-lite"/>
    </source>
</evidence>
<name>A0A0G4LH89_VERLO</name>
<evidence type="ECO:0000259" key="2">
    <source>
        <dbReference type="PROSITE" id="PS51819"/>
    </source>
</evidence>
<feature type="compositionally biased region" description="Basic and acidic residues" evidence="1">
    <location>
        <begin position="21"/>
        <end position="33"/>
    </location>
</feature>
<protein>
    <recommendedName>
        <fullName evidence="2">VOC domain-containing protein</fullName>
    </recommendedName>
</protein>
<dbReference type="SUPFAM" id="SSF54593">
    <property type="entry name" value="Glyoxalase/Bleomycin resistance protein/Dihydroxybiphenyl dioxygenase"/>
    <property type="match status" value="1"/>
</dbReference>
<dbReference type="InterPro" id="IPR029068">
    <property type="entry name" value="Glyas_Bleomycin-R_OHBP_Dase"/>
</dbReference>
<dbReference type="AlphaFoldDB" id="A0A0G4LH89"/>
<dbReference type="CDD" id="cd09012">
    <property type="entry name" value="VOC_like"/>
    <property type="match status" value="1"/>
</dbReference>
<dbReference type="PANTHER" id="PTHR36503:SF2">
    <property type="entry name" value="BLR2408 PROTEIN"/>
    <property type="match status" value="1"/>
</dbReference>
<feature type="region of interest" description="Disordered" evidence="1">
    <location>
        <begin position="1"/>
        <end position="33"/>
    </location>
</feature>
<feature type="domain" description="VOC" evidence="2">
    <location>
        <begin position="84"/>
        <end position="218"/>
    </location>
</feature>
<proteinExistence type="predicted"/>
<dbReference type="Proteomes" id="UP000045706">
    <property type="component" value="Unassembled WGS sequence"/>
</dbReference>
<dbReference type="EMBL" id="CVQI01011891">
    <property type="protein sequence ID" value="CRK21373.1"/>
    <property type="molecule type" value="Genomic_DNA"/>
</dbReference>
<sequence length="224" mass="24709">MCATAVTAEFGARQQRRRRRTEVESSSGKDKLSESATGWSAWASALHFIATYQSQFHLSSQTSLPSQHTKIISLFHSPNTMSNKPTFFVNASTSSPEKAKVFYTALGFTPAEWCDVPTTKALTLPAPNENICLMIHAVDCFKKFIPPDATIADTAKTNETLLTIAVNSRDEVDALLAKAVAAGGKSDPYTMKDHGAEMGMYVRSFTDLDGHLWEAFFMEWQKAE</sequence>
<evidence type="ECO:0000313" key="4">
    <source>
        <dbReference type="Proteomes" id="UP000045706"/>
    </source>
</evidence>
<gene>
    <name evidence="3" type="ORF">BN1723_012363</name>
</gene>
<organism evidence="3 4">
    <name type="scientific">Verticillium longisporum</name>
    <name type="common">Verticillium dahliae var. longisporum</name>
    <dbReference type="NCBI Taxonomy" id="100787"/>
    <lineage>
        <taxon>Eukaryota</taxon>
        <taxon>Fungi</taxon>
        <taxon>Dikarya</taxon>
        <taxon>Ascomycota</taxon>
        <taxon>Pezizomycotina</taxon>
        <taxon>Sordariomycetes</taxon>
        <taxon>Hypocreomycetidae</taxon>
        <taxon>Glomerellales</taxon>
        <taxon>Plectosphaerellaceae</taxon>
        <taxon>Verticillium</taxon>
    </lineage>
</organism>
<dbReference type="InterPro" id="IPR037523">
    <property type="entry name" value="VOC_core"/>
</dbReference>
<evidence type="ECO:0000313" key="3">
    <source>
        <dbReference type="EMBL" id="CRK21373.1"/>
    </source>
</evidence>
<accession>A0A0G4LH89</accession>
<dbReference type="Gene3D" id="3.10.180.10">
    <property type="entry name" value="2,3-Dihydroxybiphenyl 1,2-Dioxygenase, domain 1"/>
    <property type="match status" value="1"/>
</dbReference>
<dbReference type="Pfam" id="PF00903">
    <property type="entry name" value="Glyoxalase"/>
    <property type="match status" value="1"/>
</dbReference>
<dbReference type="InterPro" id="IPR004360">
    <property type="entry name" value="Glyas_Fos-R_dOase_dom"/>
</dbReference>